<sequence length="644" mass="75108">MTESQSKEYKKNENLSLDVKQIQQLFQDCHQFPKLELHNHISGSIRAETFLELSEMKGVSIEHIDFYNVDMKMAFEIFKISSQIVTSHETLYRIVREIIQDNFKQNVRYIELRSTPKSLLLQDCQLGNKEDYINTVIKAIQHAEEELNYEVRARLILSIRRFDQYNDQECQEIVDLAVKYRDQKCKYIVGLELSGDPQCGSFSEYVKVLLRARENGIKFTIHCAETQAQAKENEEILNIKPDRIGHCYFMQKSDFERIAEMNIPVELCLSSNASTTGCSVVELMPHLKQLNRLNHNVILCCDDTLLFSNNCSQELFEYAKAVRASSKDLKQLLLRNVEAIFDEESKDWLRNQIQKYQYLEPQRIIGSGSFGYVFEAWDKVHKQTVAVKRTTKAGEYVSREFEVLDKLRECKNVIKMLDIYYSKNEEGKTAQNLIFEFCKTNLEEIIQNHKQKEKYIPLSHVRDYMRQILEGMRYVHQQRICHRDLKPENILLTEDGVIKICDFGSAKILDEGGLNTPYIVSRYYRAPELILACSDYTNKIDIWAIGCIFAELLTLRPLFPGKTEGSQLIEQVAVLGLPRKEELFSMSTQITKDTVNLVHRLDDIPKKDFTADRQICADLIEKLLKWNPKERLTCDQALNHEFFN</sequence>
<dbReference type="PANTHER" id="PTHR24057:SF0">
    <property type="entry name" value="PROTEIN KINASE SHAGGY-RELATED"/>
    <property type="match status" value="1"/>
</dbReference>
<accession>A0A078B647</accession>
<keyword evidence="6 7" id="KW-0067">ATP-binding</keyword>
<dbReference type="InterPro" id="IPR011009">
    <property type="entry name" value="Kinase-like_dom_sf"/>
</dbReference>
<evidence type="ECO:0000313" key="10">
    <source>
        <dbReference type="Proteomes" id="UP000039865"/>
    </source>
</evidence>
<dbReference type="PROSITE" id="PS00108">
    <property type="entry name" value="PROTEIN_KINASE_ST"/>
    <property type="match status" value="1"/>
</dbReference>
<dbReference type="GO" id="GO:0004674">
    <property type="term" value="F:protein serine/threonine kinase activity"/>
    <property type="evidence" value="ECO:0007669"/>
    <property type="project" value="UniProtKB-KW"/>
</dbReference>
<dbReference type="SUPFAM" id="SSF51556">
    <property type="entry name" value="Metallo-dependent hydrolases"/>
    <property type="match status" value="1"/>
</dbReference>
<evidence type="ECO:0000256" key="3">
    <source>
        <dbReference type="ARBA" id="ARBA00022679"/>
    </source>
</evidence>
<dbReference type="InterPro" id="IPR001365">
    <property type="entry name" value="A_deaminase_dom"/>
</dbReference>
<dbReference type="Gene3D" id="3.30.200.20">
    <property type="entry name" value="Phosphorylase Kinase, domain 1"/>
    <property type="match status" value="1"/>
</dbReference>
<dbReference type="InterPro" id="IPR017441">
    <property type="entry name" value="Protein_kinase_ATP_BS"/>
</dbReference>
<dbReference type="GO" id="GO:0019239">
    <property type="term" value="F:deaminase activity"/>
    <property type="evidence" value="ECO:0007669"/>
    <property type="project" value="InterPro"/>
</dbReference>
<keyword evidence="2" id="KW-0723">Serine/threonine-protein kinase</keyword>
<dbReference type="GO" id="GO:0005737">
    <property type="term" value="C:cytoplasm"/>
    <property type="evidence" value="ECO:0007669"/>
    <property type="project" value="TreeGrafter"/>
</dbReference>
<evidence type="ECO:0000256" key="7">
    <source>
        <dbReference type="PROSITE-ProRule" id="PRU10141"/>
    </source>
</evidence>
<dbReference type="PROSITE" id="PS50011">
    <property type="entry name" value="PROTEIN_KINASE_DOM"/>
    <property type="match status" value="1"/>
</dbReference>
<evidence type="ECO:0000313" key="9">
    <source>
        <dbReference type="EMBL" id="CDW89990.1"/>
    </source>
</evidence>
<dbReference type="Gene3D" id="1.10.510.10">
    <property type="entry name" value="Transferase(Phosphotransferase) domain 1"/>
    <property type="match status" value="1"/>
</dbReference>
<dbReference type="InParanoid" id="A0A078B647"/>
<dbReference type="PANTHER" id="PTHR24057">
    <property type="entry name" value="GLYCOGEN SYNTHASE KINASE-3 ALPHA"/>
    <property type="match status" value="1"/>
</dbReference>
<keyword evidence="4 7" id="KW-0547">Nucleotide-binding</keyword>
<dbReference type="SUPFAM" id="SSF56112">
    <property type="entry name" value="Protein kinase-like (PK-like)"/>
    <property type="match status" value="1"/>
</dbReference>
<gene>
    <name evidence="9" type="primary">Contig15192.g16182</name>
    <name evidence="9" type="ORF">STYLEM_19130</name>
</gene>
<evidence type="ECO:0000256" key="2">
    <source>
        <dbReference type="ARBA" id="ARBA00022527"/>
    </source>
</evidence>
<dbReference type="Gene3D" id="3.20.20.140">
    <property type="entry name" value="Metal-dependent hydrolases"/>
    <property type="match status" value="1"/>
</dbReference>
<organism evidence="9 10">
    <name type="scientific">Stylonychia lemnae</name>
    <name type="common">Ciliate</name>
    <dbReference type="NCBI Taxonomy" id="5949"/>
    <lineage>
        <taxon>Eukaryota</taxon>
        <taxon>Sar</taxon>
        <taxon>Alveolata</taxon>
        <taxon>Ciliophora</taxon>
        <taxon>Intramacronucleata</taxon>
        <taxon>Spirotrichea</taxon>
        <taxon>Stichotrichia</taxon>
        <taxon>Sporadotrichida</taxon>
        <taxon>Oxytrichidae</taxon>
        <taxon>Stylonychinae</taxon>
        <taxon>Stylonychia</taxon>
    </lineage>
</organism>
<dbReference type="EMBL" id="CCKQ01018052">
    <property type="protein sequence ID" value="CDW89990.1"/>
    <property type="molecule type" value="Genomic_DNA"/>
</dbReference>
<dbReference type="AlphaFoldDB" id="A0A078B647"/>
<evidence type="ECO:0000256" key="5">
    <source>
        <dbReference type="ARBA" id="ARBA00022777"/>
    </source>
</evidence>
<protein>
    <submittedName>
        <fullName evidence="9">Glycogen synthase kinase 3</fullName>
    </submittedName>
</protein>
<dbReference type="Pfam" id="PF00962">
    <property type="entry name" value="A_deaminase"/>
    <property type="match status" value="1"/>
</dbReference>
<dbReference type="InterPro" id="IPR032466">
    <property type="entry name" value="Metal_Hydrolase"/>
</dbReference>
<dbReference type="FunFam" id="1.10.510.10:FF:000624">
    <property type="entry name" value="Mitogen-activated protein kinase"/>
    <property type="match status" value="1"/>
</dbReference>
<keyword evidence="3" id="KW-0808">Transferase</keyword>
<reference evidence="9 10" key="1">
    <citation type="submission" date="2014-06" db="EMBL/GenBank/DDBJ databases">
        <authorList>
            <person name="Swart Estienne"/>
        </authorList>
    </citation>
    <scope>NUCLEOTIDE SEQUENCE [LARGE SCALE GENOMIC DNA]</scope>
    <source>
        <strain evidence="9 10">130c</strain>
    </source>
</reference>
<dbReference type="GO" id="GO:0030154">
    <property type="term" value="P:cell differentiation"/>
    <property type="evidence" value="ECO:0007669"/>
    <property type="project" value="TreeGrafter"/>
</dbReference>
<dbReference type="Proteomes" id="UP000039865">
    <property type="component" value="Unassembled WGS sequence"/>
</dbReference>
<proteinExistence type="inferred from homology"/>
<comment type="similarity">
    <text evidence="1">Belongs to the protein kinase superfamily. CMGC Ser/Thr protein kinase family. GSK-3 subfamily.</text>
</comment>
<keyword evidence="5 9" id="KW-0418">Kinase</keyword>
<dbReference type="GO" id="GO:0005634">
    <property type="term" value="C:nucleus"/>
    <property type="evidence" value="ECO:0007669"/>
    <property type="project" value="TreeGrafter"/>
</dbReference>
<name>A0A078B647_STYLE</name>
<dbReference type="Pfam" id="PF00069">
    <property type="entry name" value="Pkinase"/>
    <property type="match status" value="1"/>
</dbReference>
<evidence type="ECO:0000256" key="6">
    <source>
        <dbReference type="ARBA" id="ARBA00022840"/>
    </source>
</evidence>
<keyword evidence="10" id="KW-1185">Reference proteome</keyword>
<feature type="domain" description="Protein kinase" evidence="8">
    <location>
        <begin position="359"/>
        <end position="643"/>
    </location>
</feature>
<dbReference type="GO" id="GO:0005524">
    <property type="term" value="F:ATP binding"/>
    <property type="evidence" value="ECO:0007669"/>
    <property type="project" value="UniProtKB-UniRule"/>
</dbReference>
<dbReference type="PROSITE" id="PS00107">
    <property type="entry name" value="PROTEIN_KINASE_ATP"/>
    <property type="match status" value="1"/>
</dbReference>
<dbReference type="InterPro" id="IPR050591">
    <property type="entry name" value="GSK-3"/>
</dbReference>
<feature type="binding site" evidence="7">
    <location>
        <position position="388"/>
    </location>
    <ligand>
        <name>ATP</name>
        <dbReference type="ChEBI" id="CHEBI:30616"/>
    </ligand>
</feature>
<dbReference type="GO" id="GO:0007165">
    <property type="term" value="P:signal transduction"/>
    <property type="evidence" value="ECO:0007669"/>
    <property type="project" value="TreeGrafter"/>
</dbReference>
<dbReference type="SMART" id="SM00220">
    <property type="entry name" value="S_TKc"/>
    <property type="match status" value="1"/>
</dbReference>
<dbReference type="InterPro" id="IPR008271">
    <property type="entry name" value="Ser/Thr_kinase_AS"/>
</dbReference>
<evidence type="ECO:0000256" key="1">
    <source>
        <dbReference type="ARBA" id="ARBA00005527"/>
    </source>
</evidence>
<evidence type="ECO:0000259" key="8">
    <source>
        <dbReference type="PROSITE" id="PS50011"/>
    </source>
</evidence>
<evidence type="ECO:0000256" key="4">
    <source>
        <dbReference type="ARBA" id="ARBA00022741"/>
    </source>
</evidence>
<dbReference type="InterPro" id="IPR000719">
    <property type="entry name" value="Prot_kinase_dom"/>
</dbReference>
<dbReference type="OrthoDB" id="272271at2759"/>